<name>A0ABT9A1Q8_9SPHN</name>
<evidence type="ECO:0000313" key="1">
    <source>
        <dbReference type="EMBL" id="MDO7843764.1"/>
    </source>
</evidence>
<organism evidence="1 2">
    <name type="scientific">Sphingomonas immobilis</name>
    <dbReference type="NCBI Taxonomy" id="3063997"/>
    <lineage>
        <taxon>Bacteria</taxon>
        <taxon>Pseudomonadati</taxon>
        <taxon>Pseudomonadota</taxon>
        <taxon>Alphaproteobacteria</taxon>
        <taxon>Sphingomonadales</taxon>
        <taxon>Sphingomonadaceae</taxon>
        <taxon>Sphingomonas</taxon>
    </lineage>
</organism>
<dbReference type="EMBL" id="JAUQSZ010000011">
    <property type="protein sequence ID" value="MDO7843764.1"/>
    <property type="molecule type" value="Genomic_DNA"/>
</dbReference>
<gene>
    <name evidence="1" type="ORF">Q5H94_15640</name>
</gene>
<protein>
    <submittedName>
        <fullName evidence="1">Uncharacterized protein</fullName>
    </submittedName>
</protein>
<accession>A0ABT9A1Q8</accession>
<proteinExistence type="predicted"/>
<comment type="caution">
    <text evidence="1">The sequence shown here is derived from an EMBL/GenBank/DDBJ whole genome shotgun (WGS) entry which is preliminary data.</text>
</comment>
<dbReference type="RefSeq" id="WP_304562224.1">
    <property type="nucleotide sequence ID" value="NZ_JAUQSZ010000011.1"/>
</dbReference>
<evidence type="ECO:0000313" key="2">
    <source>
        <dbReference type="Proteomes" id="UP001176468"/>
    </source>
</evidence>
<sequence>MNHEQRTKIARRDNVQLSARVIRNIAEIEADFYHAAGPVSDRIMLEAVQLITKIATPPWQVIEAGSSAQIVCPEWKMTRGVGIGDMWLELSEFSADEDDRDHSWLAAAVKAGPTQLCIELMFRNGLRDLSKVTLRDDKAVAELLKLGFVRDETDQQFFVPIDIPAELLAQGFEQNDLDAALAPVGKALEKAIAAKGELDKLLEKVRAAAKRP</sequence>
<keyword evidence="2" id="KW-1185">Reference proteome</keyword>
<reference evidence="1" key="1">
    <citation type="submission" date="2023-07" db="EMBL/GenBank/DDBJ databases">
        <authorList>
            <person name="Kim M.K."/>
        </authorList>
    </citation>
    <scope>NUCLEOTIDE SEQUENCE</scope>
    <source>
        <strain evidence="1">CA1-15</strain>
    </source>
</reference>
<dbReference type="Proteomes" id="UP001176468">
    <property type="component" value="Unassembled WGS sequence"/>
</dbReference>